<evidence type="ECO:0000313" key="2">
    <source>
        <dbReference type="EMBL" id="RDW64014.1"/>
    </source>
</evidence>
<sequence>MDNFAQEIPSDTSSVPAKALQSTTREVFLERPRSIQAPIAYEDDIQCQTLANTSKEKRHLVKMPYFQEPNEKLSDDDVMYVGSEPCQKIIPNQASSRNIQSGSKTTNITGTLRSSAAMGIERGDIPRISKGMTAISFHDNWSSKTCSPTENLFFSQPPEPSSSSNLTAALTPANSGTSSSNTHRIPQSLPLVQTGLKRKHNDYMPIPEHDNQVRASSRLRIAGSEPYSGSGTARLETATREQPIFPSIEQIFPDASDFNWNTLAWENQTPSQQGTVSWPLATPALETSSHPNSTSSRPTARFHNYSQLQAPPMSPLPPIWPPQRQPQAKSTLQQPRALVSSATTAMAEPEYFSPANTQSQIPLYNMPPWQSLQGLQAMPSEFPSADKPEINAVQAVHQAPEPPTGITTPAYGYHHPATPFESWRKTAVDSKEGESRSRYFSTPPISPRTQDSKICLAKNTNGALDYKGLLKPSVFQSAMSSKEDGIVTDASSLHYPSDLIIDIARTCQRNFPFEEVAKRHQVKPEEVIDTFSAVVQFPLLRHASQILKNGSLAMQRLKQFNAAKKAAVEAREAGKLKDALETGTKSSDKGLPNNGYSSPYPQLSCKGLKKSGPKKGY</sequence>
<feature type="compositionally biased region" description="Pro residues" evidence="1">
    <location>
        <begin position="312"/>
        <end position="324"/>
    </location>
</feature>
<organism evidence="2 3">
    <name type="scientific">Coleophoma crateriformis</name>
    <dbReference type="NCBI Taxonomy" id="565419"/>
    <lineage>
        <taxon>Eukaryota</taxon>
        <taxon>Fungi</taxon>
        <taxon>Dikarya</taxon>
        <taxon>Ascomycota</taxon>
        <taxon>Pezizomycotina</taxon>
        <taxon>Leotiomycetes</taxon>
        <taxon>Helotiales</taxon>
        <taxon>Dermateaceae</taxon>
        <taxon>Coleophoma</taxon>
    </lineage>
</organism>
<reference evidence="2 3" key="1">
    <citation type="journal article" date="2018" name="IMA Fungus">
        <title>IMA Genome-F 9: Draft genome sequence of Annulohypoxylon stygium, Aspergillus mulundensis, Berkeleyomyces basicola (syn. Thielaviopsis basicola), Ceratocystis smalleyi, two Cercospora beticola strains, Coleophoma cylindrospora, Fusarium fracticaudum, Phialophora cf. hyalina, and Morchella septimelata.</title>
        <authorList>
            <person name="Wingfield B.D."/>
            <person name="Bills G.F."/>
            <person name="Dong Y."/>
            <person name="Huang W."/>
            <person name="Nel W.J."/>
            <person name="Swalarsk-Parry B.S."/>
            <person name="Vaghefi N."/>
            <person name="Wilken P.M."/>
            <person name="An Z."/>
            <person name="de Beer Z.W."/>
            <person name="De Vos L."/>
            <person name="Chen L."/>
            <person name="Duong T.A."/>
            <person name="Gao Y."/>
            <person name="Hammerbacher A."/>
            <person name="Kikkert J.R."/>
            <person name="Li Y."/>
            <person name="Li H."/>
            <person name="Li K."/>
            <person name="Li Q."/>
            <person name="Liu X."/>
            <person name="Ma X."/>
            <person name="Naidoo K."/>
            <person name="Pethybridge S.J."/>
            <person name="Sun J."/>
            <person name="Steenkamp E.T."/>
            <person name="van der Nest M.A."/>
            <person name="van Wyk S."/>
            <person name="Wingfield M.J."/>
            <person name="Xiong C."/>
            <person name="Yue Q."/>
            <person name="Zhang X."/>
        </authorList>
    </citation>
    <scope>NUCLEOTIDE SEQUENCE [LARGE SCALE GENOMIC DNA]</scope>
    <source>
        <strain evidence="2 3">BP5796</strain>
    </source>
</reference>
<dbReference type="OrthoDB" id="3515338at2759"/>
<comment type="caution">
    <text evidence="2">The sequence shown here is derived from an EMBL/GenBank/DDBJ whole genome shotgun (WGS) entry which is preliminary data.</text>
</comment>
<dbReference type="EMBL" id="PDLN01000016">
    <property type="protein sequence ID" value="RDW64014.1"/>
    <property type="molecule type" value="Genomic_DNA"/>
</dbReference>
<name>A0A3D8QR94_9HELO</name>
<evidence type="ECO:0000256" key="1">
    <source>
        <dbReference type="SAM" id="MobiDB-lite"/>
    </source>
</evidence>
<feature type="region of interest" description="Disordered" evidence="1">
    <location>
        <begin position="154"/>
        <end position="185"/>
    </location>
</feature>
<gene>
    <name evidence="2" type="ORF">BP5796_10516</name>
</gene>
<feature type="compositionally biased region" description="Polar residues" evidence="1">
    <location>
        <begin position="165"/>
        <end position="185"/>
    </location>
</feature>
<keyword evidence="3" id="KW-1185">Reference proteome</keyword>
<feature type="compositionally biased region" description="Basic residues" evidence="1">
    <location>
        <begin position="607"/>
        <end position="617"/>
    </location>
</feature>
<protein>
    <submittedName>
        <fullName evidence="2">Uncharacterized protein</fullName>
    </submittedName>
</protein>
<dbReference type="Proteomes" id="UP000256328">
    <property type="component" value="Unassembled WGS sequence"/>
</dbReference>
<feature type="region of interest" description="Disordered" evidence="1">
    <location>
        <begin position="575"/>
        <end position="617"/>
    </location>
</feature>
<feature type="region of interest" description="Disordered" evidence="1">
    <location>
        <begin position="307"/>
        <end position="339"/>
    </location>
</feature>
<evidence type="ECO:0000313" key="3">
    <source>
        <dbReference type="Proteomes" id="UP000256328"/>
    </source>
</evidence>
<dbReference type="AlphaFoldDB" id="A0A3D8QR94"/>
<proteinExistence type="predicted"/>
<accession>A0A3D8QR94</accession>
<feature type="compositionally biased region" description="Polar residues" evidence="1">
    <location>
        <begin position="328"/>
        <end position="339"/>
    </location>
</feature>